<name>A0AAD8Q7A5_9PEZI</name>
<dbReference type="GeneID" id="85446935"/>
<evidence type="ECO:0000313" key="2">
    <source>
        <dbReference type="Proteomes" id="UP001230504"/>
    </source>
</evidence>
<evidence type="ECO:0000313" key="1">
    <source>
        <dbReference type="EMBL" id="KAK1597025.1"/>
    </source>
</evidence>
<dbReference type="AlphaFoldDB" id="A0AAD8Q7A5"/>
<gene>
    <name evidence="1" type="ORF">LY79DRAFT_656698</name>
</gene>
<dbReference type="Proteomes" id="UP001230504">
    <property type="component" value="Unassembled WGS sequence"/>
</dbReference>
<organism evidence="1 2">
    <name type="scientific">Colletotrichum navitas</name>
    <dbReference type="NCBI Taxonomy" id="681940"/>
    <lineage>
        <taxon>Eukaryota</taxon>
        <taxon>Fungi</taxon>
        <taxon>Dikarya</taxon>
        <taxon>Ascomycota</taxon>
        <taxon>Pezizomycotina</taxon>
        <taxon>Sordariomycetes</taxon>
        <taxon>Hypocreomycetidae</taxon>
        <taxon>Glomerellales</taxon>
        <taxon>Glomerellaceae</taxon>
        <taxon>Colletotrichum</taxon>
        <taxon>Colletotrichum graminicola species complex</taxon>
    </lineage>
</organism>
<dbReference type="EMBL" id="JAHLJV010000009">
    <property type="protein sequence ID" value="KAK1597025.1"/>
    <property type="molecule type" value="Genomic_DNA"/>
</dbReference>
<accession>A0AAD8Q7A5</accession>
<dbReference type="RefSeq" id="XP_060417839.1">
    <property type="nucleotide sequence ID" value="XM_060562695.1"/>
</dbReference>
<dbReference type="GO" id="GO:0008237">
    <property type="term" value="F:metallopeptidase activity"/>
    <property type="evidence" value="ECO:0007669"/>
    <property type="project" value="InterPro"/>
</dbReference>
<keyword evidence="2" id="KW-1185">Reference proteome</keyword>
<comment type="caution">
    <text evidence="1">The sequence shown here is derived from an EMBL/GenBank/DDBJ whole genome shotgun (WGS) entry which is preliminary data.</text>
</comment>
<dbReference type="InterPro" id="IPR024079">
    <property type="entry name" value="MetalloPept_cat_dom_sf"/>
</dbReference>
<dbReference type="Gene3D" id="3.40.390.10">
    <property type="entry name" value="Collagenase (Catalytic Domain)"/>
    <property type="match status" value="1"/>
</dbReference>
<proteinExistence type="predicted"/>
<protein>
    <recommendedName>
        <fullName evidence="3">Metalloprotease</fullName>
    </recommendedName>
</protein>
<dbReference type="SUPFAM" id="SSF55486">
    <property type="entry name" value="Metalloproteases ('zincins'), catalytic domain"/>
    <property type="match status" value="1"/>
</dbReference>
<sequence>MHYYAGSASEFLGQHDAGHTAAFVNWFGSFTKEGFDGKDTAEQYAQSEWANRGMMRSSAGFYLLHEMTHLPVLVEGFKYWILNKGAYRSSDFGYTPSECSNLPEKRRISNAQSYAIFALEVASNSKHASQKVKGNVKDKDNEACWLLRKGRSKA</sequence>
<evidence type="ECO:0008006" key="3">
    <source>
        <dbReference type="Google" id="ProtNLM"/>
    </source>
</evidence>
<reference evidence="1" key="1">
    <citation type="submission" date="2021-06" db="EMBL/GenBank/DDBJ databases">
        <title>Comparative genomics, transcriptomics and evolutionary studies reveal genomic signatures of adaptation to plant cell wall in hemibiotrophic fungi.</title>
        <authorList>
            <consortium name="DOE Joint Genome Institute"/>
            <person name="Baroncelli R."/>
            <person name="Diaz J.F."/>
            <person name="Benocci T."/>
            <person name="Peng M."/>
            <person name="Battaglia E."/>
            <person name="Haridas S."/>
            <person name="Andreopoulos W."/>
            <person name="Labutti K."/>
            <person name="Pangilinan J."/>
            <person name="Floch G.L."/>
            <person name="Makela M.R."/>
            <person name="Henrissat B."/>
            <person name="Grigoriev I.V."/>
            <person name="Crouch J.A."/>
            <person name="De Vries R.P."/>
            <person name="Sukno S.A."/>
            <person name="Thon M.R."/>
        </authorList>
    </citation>
    <scope>NUCLEOTIDE SEQUENCE</scope>
    <source>
        <strain evidence="1">CBS 125086</strain>
    </source>
</reference>